<accession>A0A0J7K3Y6</accession>
<dbReference type="GO" id="GO:0006518">
    <property type="term" value="P:peptide metabolic process"/>
    <property type="evidence" value="ECO:0007669"/>
    <property type="project" value="TreeGrafter"/>
</dbReference>
<dbReference type="PANTHER" id="PTHR11804">
    <property type="entry name" value="PROTEASE M3 THIMET OLIGOPEPTIDASE-RELATED"/>
    <property type="match status" value="1"/>
</dbReference>
<dbReference type="GO" id="GO:0004222">
    <property type="term" value="F:metalloendopeptidase activity"/>
    <property type="evidence" value="ECO:0007669"/>
    <property type="project" value="InterPro"/>
</dbReference>
<evidence type="ECO:0000256" key="4">
    <source>
        <dbReference type="ARBA" id="ARBA00022833"/>
    </source>
</evidence>
<dbReference type="EMBL" id="LBMM01014775">
    <property type="protein sequence ID" value="KMQ85052.1"/>
    <property type="molecule type" value="Genomic_DNA"/>
</dbReference>
<evidence type="ECO:0000313" key="9">
    <source>
        <dbReference type="EMBL" id="KMQ85052.1"/>
    </source>
</evidence>
<evidence type="ECO:0000259" key="7">
    <source>
        <dbReference type="Pfam" id="PF01432"/>
    </source>
</evidence>
<dbReference type="Gene3D" id="1.10.1370.20">
    <property type="entry name" value="Oligoendopeptidase f, C-terminal domain"/>
    <property type="match status" value="1"/>
</dbReference>
<protein>
    <submittedName>
        <fullName evidence="9">Oligoendopeptidase f</fullName>
    </submittedName>
</protein>
<comment type="cofactor">
    <cofactor evidence="6">
        <name>Zn(2+)</name>
        <dbReference type="ChEBI" id="CHEBI:29105"/>
    </cofactor>
    <text evidence="6">Binds 1 zinc ion.</text>
</comment>
<proteinExistence type="inferred from homology"/>
<dbReference type="InterPro" id="IPR013647">
    <property type="entry name" value="OligopepF_N_dom"/>
</dbReference>
<evidence type="ECO:0000256" key="5">
    <source>
        <dbReference type="ARBA" id="ARBA00023049"/>
    </source>
</evidence>
<keyword evidence="1 6" id="KW-0645">Protease</keyword>
<dbReference type="InterPro" id="IPR011977">
    <property type="entry name" value="Pept_M3B_clade3"/>
</dbReference>
<evidence type="ECO:0000256" key="3">
    <source>
        <dbReference type="ARBA" id="ARBA00022801"/>
    </source>
</evidence>
<dbReference type="Proteomes" id="UP000036403">
    <property type="component" value="Unassembled WGS sequence"/>
</dbReference>
<dbReference type="SUPFAM" id="SSF55486">
    <property type="entry name" value="Metalloproteases ('zincins'), catalytic domain"/>
    <property type="match status" value="1"/>
</dbReference>
<dbReference type="GO" id="GO:0046872">
    <property type="term" value="F:metal ion binding"/>
    <property type="evidence" value="ECO:0007669"/>
    <property type="project" value="UniProtKB-UniRule"/>
</dbReference>
<evidence type="ECO:0000256" key="6">
    <source>
        <dbReference type="RuleBase" id="RU003435"/>
    </source>
</evidence>
<keyword evidence="10" id="KW-1185">Reference proteome</keyword>
<feature type="domain" description="Peptidase M3A/M3B catalytic" evidence="7">
    <location>
        <begin position="216"/>
        <end position="593"/>
    </location>
</feature>
<evidence type="ECO:0000313" key="10">
    <source>
        <dbReference type="Proteomes" id="UP000036403"/>
    </source>
</evidence>
<dbReference type="GO" id="GO:0006508">
    <property type="term" value="P:proteolysis"/>
    <property type="evidence" value="ECO:0007669"/>
    <property type="project" value="UniProtKB-KW"/>
</dbReference>
<feature type="domain" description="Oligopeptidase F N-terminal" evidence="8">
    <location>
        <begin position="133"/>
        <end position="198"/>
    </location>
</feature>
<keyword evidence="4 6" id="KW-0862">Zinc</keyword>
<dbReference type="NCBIfam" id="TIGR02290">
    <property type="entry name" value="M3_fam_3"/>
    <property type="match status" value="1"/>
</dbReference>
<dbReference type="Pfam" id="PF08439">
    <property type="entry name" value="Peptidase_M3_N"/>
    <property type="match status" value="1"/>
</dbReference>
<comment type="similarity">
    <text evidence="6">Belongs to the peptidase M3 family.</text>
</comment>
<dbReference type="InterPro" id="IPR042088">
    <property type="entry name" value="OligoPept_F_C"/>
</dbReference>
<evidence type="ECO:0000256" key="2">
    <source>
        <dbReference type="ARBA" id="ARBA00022723"/>
    </source>
</evidence>
<keyword evidence="2 6" id="KW-0479">Metal-binding</keyword>
<dbReference type="PaxDb" id="67767-A0A0J7K3Y6"/>
<evidence type="ECO:0000256" key="1">
    <source>
        <dbReference type="ARBA" id="ARBA00022670"/>
    </source>
</evidence>
<sequence>MDIQMRQAFFSTQNDAKSQASEIVEAPRWDLSDLYQNFEDAALKCDLESCLENSKNFQKAYKGKIKDLSAEKFRSLLQEYEAIEALLGKISAFSHLVFAANTNDPEIGRQVQNIREKMTEISRNLLFFSLETITVDDQKFEEWLKEKSLAGWKFFLEGIRKFKPYQLTAEAELALMETSLSGRAAWVRFFDETMAELTLPLNGEEISLTEALSRTTDQNQTVRKEASEAVGNLLKQKSSLFTRIMNNLLQAKGAEDRLRGYETPQSSRHLANRVSGEVVDALDKAVKEKQSLLSHRYYRLKAKWLGQDHLDYWDRNAPISKKDTKRFTWAEAVEIVCAAYTDFDPEMGKYAKRFFENPWIDAKAVPGKSGGAFAHPVTPSAHPYILTNFQGKARDVATLAHEVGHGIHQILAGEAQGYLKASTPLPLAETASVFGEMLTFKYLLKQAETKEARRILIAGKVEDMLNTVVRQMAFYRFEKAIHEERKKGEISAEIFGKLWSEIQHESLGDAIRLEGNYAYFWSYVPHFIHAPFYVYAYAFGDCLVNALFSAYQNQPEGFVSKYMALLSAGGSKDYRDLLAAFGFNPEDPIFWQHGLEEIQKMIDQLEKDNF</sequence>
<dbReference type="AlphaFoldDB" id="A0A0J7K3Y6"/>
<dbReference type="Gene3D" id="1.20.140.70">
    <property type="entry name" value="Oligopeptidase f, N-terminal domain"/>
    <property type="match status" value="1"/>
</dbReference>
<dbReference type="PANTHER" id="PTHR11804:SF5">
    <property type="entry name" value="OLIGOENDOPEPTIDASE F"/>
    <property type="match status" value="1"/>
</dbReference>
<keyword evidence="3 6" id="KW-0378">Hydrolase</keyword>
<dbReference type="Pfam" id="PF01432">
    <property type="entry name" value="Peptidase_M3"/>
    <property type="match status" value="1"/>
</dbReference>
<dbReference type="InterPro" id="IPR045090">
    <property type="entry name" value="Pept_M3A_M3B"/>
</dbReference>
<evidence type="ECO:0000259" key="8">
    <source>
        <dbReference type="Pfam" id="PF08439"/>
    </source>
</evidence>
<dbReference type="OrthoDB" id="10264403at2759"/>
<reference evidence="9 10" key="1">
    <citation type="submission" date="2015-04" db="EMBL/GenBank/DDBJ databases">
        <title>Lasius niger genome sequencing.</title>
        <authorList>
            <person name="Konorov E.A."/>
            <person name="Nikitin M.A."/>
            <person name="Kirill M.V."/>
            <person name="Chang P."/>
        </authorList>
    </citation>
    <scope>NUCLEOTIDE SEQUENCE [LARGE SCALE GENOMIC DNA]</scope>
    <source>
        <tissue evidence="9">Whole</tissue>
    </source>
</reference>
<dbReference type="InterPro" id="IPR001567">
    <property type="entry name" value="Pept_M3A_M3B_dom"/>
</dbReference>
<name>A0A0J7K3Y6_LASNI</name>
<dbReference type="CDD" id="cd09610">
    <property type="entry name" value="M3B_PepF"/>
    <property type="match status" value="1"/>
</dbReference>
<comment type="caution">
    <text evidence="9">The sequence shown here is derived from an EMBL/GenBank/DDBJ whole genome shotgun (WGS) entry which is preliminary data.</text>
</comment>
<organism evidence="9 10">
    <name type="scientific">Lasius niger</name>
    <name type="common">Black garden ant</name>
    <dbReference type="NCBI Taxonomy" id="67767"/>
    <lineage>
        <taxon>Eukaryota</taxon>
        <taxon>Metazoa</taxon>
        <taxon>Ecdysozoa</taxon>
        <taxon>Arthropoda</taxon>
        <taxon>Hexapoda</taxon>
        <taxon>Insecta</taxon>
        <taxon>Pterygota</taxon>
        <taxon>Neoptera</taxon>
        <taxon>Endopterygota</taxon>
        <taxon>Hymenoptera</taxon>
        <taxon>Apocrita</taxon>
        <taxon>Aculeata</taxon>
        <taxon>Formicoidea</taxon>
        <taxon>Formicidae</taxon>
        <taxon>Formicinae</taxon>
        <taxon>Lasius</taxon>
        <taxon>Lasius</taxon>
    </lineage>
</organism>
<keyword evidence="5 6" id="KW-0482">Metalloprotease</keyword>
<dbReference type="STRING" id="67767.A0A0J7K3Y6"/>
<gene>
    <name evidence="9" type="ORF">RF55_16654</name>
</gene>